<dbReference type="RefSeq" id="WP_133394805.1">
    <property type="nucleotide sequence ID" value="NZ_SMTG01000010.1"/>
</dbReference>
<dbReference type="SUPFAM" id="SSF55874">
    <property type="entry name" value="ATPase domain of HSP90 chaperone/DNA topoisomerase II/histidine kinase"/>
    <property type="match status" value="1"/>
</dbReference>
<dbReference type="OrthoDB" id="2514702at2"/>
<dbReference type="EMBL" id="SMTG01000010">
    <property type="protein sequence ID" value="TDK28826.1"/>
    <property type="molecule type" value="Genomic_DNA"/>
</dbReference>
<dbReference type="PANTHER" id="PTHR34220">
    <property type="entry name" value="SENSOR HISTIDINE KINASE YPDA"/>
    <property type="match status" value="1"/>
</dbReference>
<gene>
    <name evidence="3" type="ORF">E2F49_15905</name>
</gene>
<reference evidence="3 4" key="1">
    <citation type="submission" date="2019-03" db="EMBL/GenBank/DDBJ databases">
        <title>Luteimonas zhaokaii sp.nov., isolated from the rectal contents of Plateau pika in Yushu, Qinghai Province, China.</title>
        <authorList>
            <person name="Zhang G."/>
        </authorList>
    </citation>
    <scope>NUCLEOTIDE SEQUENCE [LARGE SCALE GENOMIC DNA]</scope>
    <source>
        <strain evidence="3 4">THG-MD21</strain>
    </source>
</reference>
<keyword evidence="1" id="KW-0472">Membrane</keyword>
<accession>A0A4R5U4X0</accession>
<feature type="transmembrane region" description="Helical" evidence="1">
    <location>
        <begin position="81"/>
        <end position="105"/>
    </location>
</feature>
<sequence>MAAPAPDGLWLPDLCRLPRLLAMLGLAQLTVLVVLLVPHPAAPWNVSAFVSASGYALWLALSVSVLLCACRRPLSKFPVRLGAIIAVALAMAVALIASAIVHGLFSSVGSVSALPGFGRFVGGSGAVVALLTAIALRYFYVIDRWQAQVAAHARAEADALQARIRPHFLFNSMNMIATLLRRDPVVAERAVLDLSDLFRAALGAGEGTSTLREEVSLAERYLSIEQLRLGERLRVHWDLHESLPWQLPMPRLVLQPVLENAVLHGISRLPEGGTIDVRLSFEAGLLEIEVANPSLPPDDAPAQGAGHAQRSIAHRLGFAFGPRARMRYGWNDGRYACTIQVPVPTEGATPVPGGRTP</sequence>
<evidence type="ECO:0000256" key="1">
    <source>
        <dbReference type="SAM" id="Phobius"/>
    </source>
</evidence>
<dbReference type="Pfam" id="PF06580">
    <property type="entry name" value="His_kinase"/>
    <property type="match status" value="1"/>
</dbReference>
<dbReference type="Proteomes" id="UP000295543">
    <property type="component" value="Unassembled WGS sequence"/>
</dbReference>
<dbReference type="GO" id="GO:0016020">
    <property type="term" value="C:membrane"/>
    <property type="evidence" value="ECO:0007669"/>
    <property type="project" value="InterPro"/>
</dbReference>
<evidence type="ECO:0000313" key="4">
    <source>
        <dbReference type="Proteomes" id="UP000295543"/>
    </source>
</evidence>
<evidence type="ECO:0000313" key="3">
    <source>
        <dbReference type="EMBL" id="TDK28826.1"/>
    </source>
</evidence>
<dbReference type="GO" id="GO:0000155">
    <property type="term" value="F:phosphorelay sensor kinase activity"/>
    <property type="evidence" value="ECO:0007669"/>
    <property type="project" value="InterPro"/>
</dbReference>
<keyword evidence="1" id="KW-1133">Transmembrane helix</keyword>
<dbReference type="AlphaFoldDB" id="A0A4R5U4X0"/>
<feature type="transmembrane region" description="Helical" evidence="1">
    <location>
        <begin position="117"/>
        <end position="140"/>
    </location>
</feature>
<comment type="caution">
    <text evidence="3">The sequence shown here is derived from an EMBL/GenBank/DDBJ whole genome shotgun (WGS) entry which is preliminary data.</text>
</comment>
<dbReference type="InterPro" id="IPR050640">
    <property type="entry name" value="Bact_2-comp_sensor_kinase"/>
</dbReference>
<feature type="transmembrane region" description="Helical" evidence="1">
    <location>
        <begin position="20"/>
        <end position="42"/>
    </location>
</feature>
<keyword evidence="3" id="KW-0808">Transferase</keyword>
<keyword evidence="3" id="KW-0418">Kinase</keyword>
<proteinExistence type="predicted"/>
<dbReference type="InterPro" id="IPR010559">
    <property type="entry name" value="Sig_transdc_His_kin_internal"/>
</dbReference>
<keyword evidence="4" id="KW-1185">Reference proteome</keyword>
<keyword evidence="1" id="KW-0812">Transmembrane</keyword>
<organism evidence="3 4">
    <name type="scientific">Luteimonas terrae</name>
    <dbReference type="NCBI Taxonomy" id="1530191"/>
    <lineage>
        <taxon>Bacteria</taxon>
        <taxon>Pseudomonadati</taxon>
        <taxon>Pseudomonadota</taxon>
        <taxon>Gammaproteobacteria</taxon>
        <taxon>Lysobacterales</taxon>
        <taxon>Lysobacteraceae</taxon>
        <taxon>Luteimonas</taxon>
    </lineage>
</organism>
<dbReference type="PANTHER" id="PTHR34220:SF7">
    <property type="entry name" value="SENSOR HISTIDINE KINASE YPDA"/>
    <property type="match status" value="1"/>
</dbReference>
<name>A0A4R5U4X0_9GAMM</name>
<feature type="transmembrane region" description="Helical" evidence="1">
    <location>
        <begin position="48"/>
        <end position="69"/>
    </location>
</feature>
<evidence type="ECO:0000259" key="2">
    <source>
        <dbReference type="Pfam" id="PF06580"/>
    </source>
</evidence>
<feature type="domain" description="Signal transduction histidine kinase internal region" evidence="2">
    <location>
        <begin position="155"/>
        <end position="233"/>
    </location>
</feature>
<protein>
    <submittedName>
        <fullName evidence="3">Sensor histidine kinase</fullName>
    </submittedName>
</protein>
<dbReference type="InterPro" id="IPR036890">
    <property type="entry name" value="HATPase_C_sf"/>
</dbReference>